<dbReference type="Pfam" id="PF07007">
    <property type="entry name" value="LprI"/>
    <property type="match status" value="1"/>
</dbReference>
<dbReference type="SUPFAM" id="SSF81901">
    <property type="entry name" value="HCP-like"/>
    <property type="match status" value="1"/>
</dbReference>
<dbReference type="PANTHER" id="PTHR11102:SF160">
    <property type="entry name" value="ERAD-ASSOCIATED E3 UBIQUITIN-PROTEIN LIGASE COMPONENT HRD3"/>
    <property type="match status" value="1"/>
</dbReference>
<dbReference type="RefSeq" id="WP_052947299.1">
    <property type="nucleotide sequence ID" value="NZ_JAIT01000011.1"/>
</dbReference>
<keyword evidence="3" id="KW-1015">Disulfide bond</keyword>
<accession>A0A837JDT0</accession>
<evidence type="ECO:0000256" key="2">
    <source>
        <dbReference type="ARBA" id="ARBA00012865"/>
    </source>
</evidence>
<comment type="caution">
    <text evidence="7">The sequence shown here is derived from an EMBL/GenBank/DDBJ whole genome shotgun (WGS) entry which is preliminary data.</text>
</comment>
<sequence>MTTYIKIIFIISMMFNFSYSDTLENIQELSIKEDAKSQYELGKIYRKNGEYKKAFEYFQKSANQGYDKAEFILGYMYSHDEGIEKDYQKAIQWYEKSANQNNSNAQSNLATMYRNGEGVAKDIQKAIQWYEKSANQGNPYAYYNLGAMYLNGKEVKKDYKKAVELLKKSLNQKDKLQQEYIDNLCKLAPEVCDGYFYNPSFSCDKVKKNSPEYIICTDKDLSKQDEALNDLYLHLLNITPKEKIETIKISQKDWIKNRQQQCLTWVCMKKAYIDREKELKSLFFEKNISENFYYDNKPIHPGCLYQLLPELNGDNIVKKIDLINCAESNKYYTKIDTKAIDNKQYLGALVNNEETYTQYHLIKYLGYGLYEFNIINYPAKGGTIVSKDKVIVKLNREIFYEYISIGENNKDTIDKKNYLELQLLLSTIDNNDTQLNKTYEDTKQLIINHYKNMDNNSK</sequence>
<dbReference type="GO" id="GO:0008800">
    <property type="term" value="F:beta-lactamase activity"/>
    <property type="evidence" value="ECO:0007669"/>
    <property type="project" value="UniProtKB-EC"/>
</dbReference>
<dbReference type="EMBL" id="JAIT01000011">
    <property type="protein sequence ID" value="KLE06492.1"/>
    <property type="molecule type" value="Genomic_DNA"/>
</dbReference>
<dbReference type="SMART" id="SM00671">
    <property type="entry name" value="SEL1"/>
    <property type="match status" value="4"/>
</dbReference>
<keyword evidence="4" id="KW-0046">Antibiotic resistance</keyword>
<dbReference type="Pfam" id="PF08238">
    <property type="entry name" value="Sel1"/>
    <property type="match status" value="4"/>
</dbReference>
<dbReference type="InterPro" id="IPR006597">
    <property type="entry name" value="Sel1-like"/>
</dbReference>
<reference evidence="7 8" key="1">
    <citation type="submission" date="2014-01" db="EMBL/GenBank/DDBJ databases">
        <title>Development of a Comparative Genomic Fingerprinting Assay for High Resolution Genotyping of Arcobacter butzleri.</title>
        <authorList>
            <person name="Webb A.L."/>
            <person name="Inglis G.D."/>
            <person name="Kruczkiewicz P."/>
            <person name="Selinger L.B."/>
            <person name="Taboada E.N."/>
        </authorList>
    </citation>
    <scope>NUCLEOTIDE SEQUENCE [LARGE SCALE GENOMIC DNA]</scope>
    <source>
        <strain evidence="7 8">L352</strain>
    </source>
</reference>
<dbReference type="PROSITE" id="PS50005">
    <property type="entry name" value="TPR"/>
    <property type="match status" value="1"/>
</dbReference>
<evidence type="ECO:0000313" key="8">
    <source>
        <dbReference type="Proteomes" id="UP000035462"/>
    </source>
</evidence>
<keyword evidence="5" id="KW-0802">TPR repeat</keyword>
<evidence type="ECO:0000313" key="7">
    <source>
        <dbReference type="EMBL" id="KLE06492.1"/>
    </source>
</evidence>
<dbReference type="Gene3D" id="1.25.40.10">
    <property type="entry name" value="Tetratricopeptide repeat domain"/>
    <property type="match status" value="1"/>
</dbReference>
<proteinExistence type="predicted"/>
<dbReference type="Proteomes" id="UP000035462">
    <property type="component" value="Unassembled WGS sequence"/>
</dbReference>
<dbReference type="EC" id="3.5.2.6" evidence="2"/>
<evidence type="ECO:0000256" key="5">
    <source>
        <dbReference type="PROSITE-ProRule" id="PRU00339"/>
    </source>
</evidence>
<evidence type="ECO:0000259" key="6">
    <source>
        <dbReference type="Pfam" id="PF07007"/>
    </source>
</evidence>
<gene>
    <name evidence="7" type="ORF">AF77_01955</name>
</gene>
<dbReference type="GO" id="GO:0046677">
    <property type="term" value="P:response to antibiotic"/>
    <property type="evidence" value="ECO:0007669"/>
    <property type="project" value="UniProtKB-KW"/>
</dbReference>
<protein>
    <recommendedName>
        <fullName evidence="2">beta-lactamase</fullName>
        <ecNumber evidence="2">3.5.2.6</ecNumber>
    </recommendedName>
</protein>
<feature type="domain" description="Lysozyme inhibitor LprI-like N-terminal" evidence="6">
    <location>
        <begin position="203"/>
        <end position="262"/>
    </location>
</feature>
<dbReference type="PANTHER" id="PTHR11102">
    <property type="entry name" value="SEL-1-LIKE PROTEIN"/>
    <property type="match status" value="1"/>
</dbReference>
<comment type="catalytic activity">
    <reaction evidence="1">
        <text>a beta-lactam + H2O = a substituted beta-amino acid</text>
        <dbReference type="Rhea" id="RHEA:20401"/>
        <dbReference type="ChEBI" id="CHEBI:15377"/>
        <dbReference type="ChEBI" id="CHEBI:35627"/>
        <dbReference type="ChEBI" id="CHEBI:140347"/>
        <dbReference type="EC" id="3.5.2.6"/>
    </reaction>
</comment>
<evidence type="ECO:0000256" key="1">
    <source>
        <dbReference type="ARBA" id="ARBA00001526"/>
    </source>
</evidence>
<name>A0A837JDT0_9BACT</name>
<organism evidence="7 8">
    <name type="scientific">Aliarcobacter butzleri L352</name>
    <dbReference type="NCBI Taxonomy" id="1447260"/>
    <lineage>
        <taxon>Bacteria</taxon>
        <taxon>Pseudomonadati</taxon>
        <taxon>Campylobacterota</taxon>
        <taxon>Epsilonproteobacteria</taxon>
        <taxon>Campylobacterales</taxon>
        <taxon>Arcobacteraceae</taxon>
        <taxon>Aliarcobacter</taxon>
    </lineage>
</organism>
<dbReference type="AlphaFoldDB" id="A0A837JDT0"/>
<dbReference type="SMART" id="SM00028">
    <property type="entry name" value="TPR"/>
    <property type="match status" value="2"/>
</dbReference>
<dbReference type="InterPro" id="IPR009739">
    <property type="entry name" value="LprI-like_N"/>
</dbReference>
<evidence type="ECO:0000256" key="4">
    <source>
        <dbReference type="ARBA" id="ARBA00023251"/>
    </source>
</evidence>
<dbReference type="InterPro" id="IPR019734">
    <property type="entry name" value="TPR_rpt"/>
</dbReference>
<evidence type="ECO:0000256" key="3">
    <source>
        <dbReference type="ARBA" id="ARBA00023157"/>
    </source>
</evidence>
<dbReference type="InterPro" id="IPR011990">
    <property type="entry name" value="TPR-like_helical_dom_sf"/>
</dbReference>
<dbReference type="Gene3D" id="1.20.1270.180">
    <property type="match status" value="1"/>
</dbReference>
<dbReference type="InterPro" id="IPR050767">
    <property type="entry name" value="Sel1_AlgK"/>
</dbReference>
<feature type="repeat" description="TPR" evidence="5">
    <location>
        <begin position="35"/>
        <end position="68"/>
    </location>
</feature>